<organism evidence="3 4">
    <name type="scientific">Heterodermia speciosa</name>
    <dbReference type="NCBI Taxonomy" id="116794"/>
    <lineage>
        <taxon>Eukaryota</taxon>
        <taxon>Fungi</taxon>
        <taxon>Dikarya</taxon>
        <taxon>Ascomycota</taxon>
        <taxon>Pezizomycotina</taxon>
        <taxon>Lecanoromycetes</taxon>
        <taxon>OSLEUM clade</taxon>
        <taxon>Lecanoromycetidae</taxon>
        <taxon>Caliciales</taxon>
        <taxon>Physciaceae</taxon>
        <taxon>Heterodermia</taxon>
    </lineage>
</organism>
<feature type="transmembrane region" description="Helical" evidence="1">
    <location>
        <begin position="503"/>
        <end position="527"/>
    </location>
</feature>
<feature type="domain" description="CorA-like transporter" evidence="2">
    <location>
        <begin position="6"/>
        <end position="286"/>
    </location>
</feature>
<sequence length="594" mass="67400">MNDFVQSCTAAATYPKNLVSHREYQHTLDNYVKLLNERDNHLFGPERNAILDFWDLVDGAANFRFNQTKAEHLENHLHFPPSAPQTWAPQLDPICRYMFMHAPNARDRLLATRKMLVTMASYHQIMAPFLDFLFSFGKQHHAKDFFFTGFHHDTRLSDFERSATISALGRSGCAIQLCYSLRSVEASPSQENWPWSVRGTATHHTFDLETGRANWLMVKGRGGTSMKERIVTETSLQTGLTSNKYDSNSQRFGSTLSTHLLLCNWSAENWRWYINYMEEEVQATTLPTLSVTVSKPQTESSSNPTFTRKATGLLTKAPTHKSVPTKPQSAIAMVPIPAKPTSPGPPGTQGGPPSLSTVAKAPNFGPSKAGSKFSFDDLQKIEYIEEKANQANLVITLNEKVIKALVKHYDSVMESSHFPDVIRQECSSEYRRFSERILDICTDVQSQKARVETLLRLLADRKTLLYGILEYQNIEASKELSSKSQYSADHVEYMTQQMKQEAVFMRIITLVTLFFLPGTFVSVSCIVKFQEINLVNNAAQTLMSTDMFQWQSIRGFFALTIPFMVLTFSAAYGFYRWSKWNDVKGHSRQADDMA</sequence>
<accession>A0A8H3FX90</accession>
<protein>
    <recommendedName>
        <fullName evidence="2">CorA-like transporter domain-containing protein</fullName>
    </recommendedName>
</protein>
<evidence type="ECO:0000259" key="2">
    <source>
        <dbReference type="Pfam" id="PF26616"/>
    </source>
</evidence>
<keyword evidence="1" id="KW-0812">Transmembrane</keyword>
<reference evidence="3" key="1">
    <citation type="submission" date="2021-03" db="EMBL/GenBank/DDBJ databases">
        <authorList>
            <person name="Tagirdzhanova G."/>
        </authorList>
    </citation>
    <scope>NUCLEOTIDE SEQUENCE</scope>
</reference>
<dbReference type="OrthoDB" id="5396681at2759"/>
<evidence type="ECO:0000313" key="3">
    <source>
        <dbReference type="EMBL" id="CAF9929106.1"/>
    </source>
</evidence>
<dbReference type="AlphaFoldDB" id="A0A8H3FX90"/>
<evidence type="ECO:0000313" key="4">
    <source>
        <dbReference type="Proteomes" id="UP000664521"/>
    </source>
</evidence>
<keyword evidence="1" id="KW-1133">Transmembrane helix</keyword>
<keyword evidence="1" id="KW-0472">Membrane</keyword>
<gene>
    <name evidence="3" type="ORF">HETSPECPRED_007287</name>
</gene>
<feature type="transmembrane region" description="Helical" evidence="1">
    <location>
        <begin position="556"/>
        <end position="575"/>
    </location>
</feature>
<dbReference type="EMBL" id="CAJPDS010000050">
    <property type="protein sequence ID" value="CAF9929106.1"/>
    <property type="molecule type" value="Genomic_DNA"/>
</dbReference>
<evidence type="ECO:0000256" key="1">
    <source>
        <dbReference type="SAM" id="Phobius"/>
    </source>
</evidence>
<dbReference type="InterPro" id="IPR058257">
    <property type="entry name" value="CorA-like_dom"/>
</dbReference>
<keyword evidence="4" id="KW-1185">Reference proteome</keyword>
<dbReference type="Pfam" id="PF26616">
    <property type="entry name" value="CorA-like"/>
    <property type="match status" value="1"/>
</dbReference>
<name>A0A8H3FX90_9LECA</name>
<proteinExistence type="predicted"/>
<dbReference type="Proteomes" id="UP000664521">
    <property type="component" value="Unassembled WGS sequence"/>
</dbReference>
<comment type="caution">
    <text evidence="3">The sequence shown here is derived from an EMBL/GenBank/DDBJ whole genome shotgun (WGS) entry which is preliminary data.</text>
</comment>